<dbReference type="Gene3D" id="1.10.287.1490">
    <property type="match status" value="1"/>
</dbReference>
<protein>
    <submittedName>
        <fullName evidence="3">Plasmid recombination protein</fullName>
    </submittedName>
    <submittedName>
        <fullName evidence="4">Recombinase</fullName>
    </submittedName>
</protein>
<evidence type="ECO:0000256" key="1">
    <source>
        <dbReference type="SAM" id="Coils"/>
    </source>
</evidence>
<name>A0A174LCX0_BACUN</name>
<proteinExistence type="predicted"/>
<evidence type="ECO:0000313" key="10">
    <source>
        <dbReference type="Proteomes" id="UP000260759"/>
    </source>
</evidence>
<dbReference type="Proteomes" id="UP000462376">
    <property type="component" value="Unassembled WGS sequence"/>
</dbReference>
<organism evidence="3 9">
    <name type="scientific">Bacteroides uniformis</name>
    <dbReference type="NCBI Taxonomy" id="820"/>
    <lineage>
        <taxon>Bacteria</taxon>
        <taxon>Pseudomonadati</taxon>
        <taxon>Bacteroidota</taxon>
        <taxon>Bacteroidia</taxon>
        <taxon>Bacteroidales</taxon>
        <taxon>Bacteroidaceae</taxon>
        <taxon>Bacteroides</taxon>
    </lineage>
</organism>
<evidence type="ECO:0000256" key="2">
    <source>
        <dbReference type="SAM" id="MobiDB-lite"/>
    </source>
</evidence>
<evidence type="ECO:0000313" key="8">
    <source>
        <dbReference type="EMBL" id="RGN88796.1"/>
    </source>
</evidence>
<sequence>MANNIKQVMDIRPGKGMTTGQSDEHQRNWTERGWEWASKHGNYDRTRERLNFEVIKGGKVVPVDKSKSIPDRMAETLRERSIKDPNAGLTEPKFRTVANIIFGGSRERMHEIAFGGQKVNLTHGADNSHIRRNKDIELWAQDVYRFACDKWGEDNVIGFYVHLDELNPHVHCTVIPVDERNKISFNKIFGGNIYDFKERLFALHDELAKVNGKWGLNRGDSVSVTGTKHRTTEEYRRALSRECTALEKQIGNDRELLRQLHSDIRLAEKRVKGLSTMIANQEQKKLELEEEIRTVATDLRTGKGDSEELQKRIAKLDYELQKVLENLSDKREKLAEADCKLSELKTLEAESKDKVESYREEVRLATYNLENQVRYRLAEAMVGDIIREFRTHFQSLGKEAQSVFDDSLIKDMAERGEDIFKCAIYLFANYVDLATTFAEGHGGGGGGSDLPWRRKEDEDDRTWARRCLQRAHRMMKPAGGKSVRKK</sequence>
<gene>
    <name evidence="8" type="ORF">DXB37_20125</name>
    <name evidence="3" type="ORF">ERS852462_02980</name>
    <name evidence="7" type="ORF">GAP47_20510</name>
    <name evidence="4" type="ORF">GAQ70_15630</name>
    <name evidence="5" type="ORF">GAQ72_08970</name>
    <name evidence="6" type="ORF">GAQ75_17385</name>
</gene>
<reference evidence="8 10" key="2">
    <citation type="submission" date="2018-08" db="EMBL/GenBank/DDBJ databases">
        <title>A genome reference for cultivated species of the human gut microbiota.</title>
        <authorList>
            <person name="Zou Y."/>
            <person name="Xue W."/>
            <person name="Luo G."/>
        </authorList>
    </citation>
    <scope>NUCLEOTIDE SEQUENCE [LARGE SCALE GENOMIC DNA]</scope>
    <source>
        <strain evidence="8 10">OM03-4</strain>
    </source>
</reference>
<evidence type="ECO:0000313" key="4">
    <source>
        <dbReference type="EMBL" id="KAB4108130.1"/>
    </source>
</evidence>
<evidence type="ECO:0000313" key="14">
    <source>
        <dbReference type="Proteomes" id="UP000462376"/>
    </source>
</evidence>
<dbReference type="EMBL" id="WCUQ01000011">
    <property type="protein sequence ID" value="KAB4121992.1"/>
    <property type="molecule type" value="Genomic_DNA"/>
</dbReference>
<dbReference type="OrthoDB" id="1079314at2"/>
<dbReference type="Proteomes" id="UP000441711">
    <property type="component" value="Unassembled WGS sequence"/>
</dbReference>
<dbReference type="EMBL" id="WCTL01000031">
    <property type="protein sequence ID" value="KAB4229582.1"/>
    <property type="molecule type" value="Genomic_DNA"/>
</dbReference>
<reference evidence="11 12" key="3">
    <citation type="journal article" date="2019" name="Nat. Med.">
        <title>A library of human gut bacterial isolates paired with longitudinal multiomics data enables mechanistic microbiome research.</title>
        <authorList>
            <person name="Poyet M."/>
            <person name="Groussin M."/>
            <person name="Gibbons S.M."/>
            <person name="Avila-Pacheco J."/>
            <person name="Jiang X."/>
            <person name="Kearney S.M."/>
            <person name="Perrotta A.R."/>
            <person name="Berdy B."/>
            <person name="Zhao S."/>
            <person name="Lieberman T.D."/>
            <person name="Swanson P.K."/>
            <person name="Smith M."/>
            <person name="Roesemann S."/>
            <person name="Alexander J.E."/>
            <person name="Rich S.A."/>
            <person name="Livny J."/>
            <person name="Vlamakis H."/>
            <person name="Clish C."/>
            <person name="Bullock K."/>
            <person name="Deik A."/>
            <person name="Scott J."/>
            <person name="Pierce K.A."/>
            <person name="Xavier R.J."/>
            <person name="Alm E.J."/>
        </authorList>
    </citation>
    <scope>NUCLEOTIDE SEQUENCE [LARGE SCALE GENOMIC DNA]</scope>
    <source>
        <strain evidence="4 13">BIOML-A36</strain>
        <strain evidence="6 12">BIOML-A37</strain>
        <strain evidence="5 11">BIOML-A38</strain>
        <strain evidence="7 14">BIOML-A5</strain>
    </source>
</reference>
<dbReference type="Proteomes" id="UP000260759">
    <property type="component" value="Unassembled WGS sequence"/>
</dbReference>
<dbReference type="GO" id="GO:0003677">
    <property type="term" value="F:DNA binding"/>
    <property type="evidence" value="ECO:0007669"/>
    <property type="project" value="InterPro"/>
</dbReference>
<dbReference type="GeneID" id="75114400"/>
<dbReference type="EMBL" id="WCUP01000011">
    <property type="protein sequence ID" value="KAB4108130.1"/>
    <property type="molecule type" value="Genomic_DNA"/>
</dbReference>
<dbReference type="NCBIfam" id="NF041497">
    <property type="entry name" value="MobV"/>
    <property type="match status" value="1"/>
</dbReference>
<dbReference type="Proteomes" id="UP000434462">
    <property type="component" value="Unassembled WGS sequence"/>
</dbReference>
<dbReference type="EMBL" id="QSVA01000029">
    <property type="protein sequence ID" value="RGN88796.1"/>
    <property type="molecule type" value="Genomic_DNA"/>
</dbReference>
<dbReference type="Pfam" id="PF01076">
    <property type="entry name" value="Mob_Pre"/>
    <property type="match status" value="1"/>
</dbReference>
<keyword evidence="1" id="KW-0175">Coiled coil</keyword>
<evidence type="ECO:0000313" key="3">
    <source>
        <dbReference type="EMBL" id="CUP21953.1"/>
    </source>
</evidence>
<dbReference type="CDD" id="cd17242">
    <property type="entry name" value="MobM_relaxase"/>
    <property type="match status" value="1"/>
</dbReference>
<evidence type="ECO:0000313" key="7">
    <source>
        <dbReference type="EMBL" id="KAB4229582.1"/>
    </source>
</evidence>
<dbReference type="InterPro" id="IPR001668">
    <property type="entry name" value="Mob_Pre"/>
</dbReference>
<dbReference type="Gene3D" id="3.30.930.30">
    <property type="match status" value="1"/>
</dbReference>
<dbReference type="EMBL" id="CZAF01000008">
    <property type="protein sequence ID" value="CUP21953.1"/>
    <property type="molecule type" value="Genomic_DNA"/>
</dbReference>
<evidence type="ECO:0000313" key="6">
    <source>
        <dbReference type="EMBL" id="KAB4121992.1"/>
    </source>
</evidence>
<evidence type="ECO:0000313" key="12">
    <source>
        <dbReference type="Proteomes" id="UP000438773"/>
    </source>
</evidence>
<evidence type="ECO:0000313" key="13">
    <source>
        <dbReference type="Proteomes" id="UP000441711"/>
    </source>
</evidence>
<reference evidence="3 9" key="1">
    <citation type="submission" date="2015-09" db="EMBL/GenBank/DDBJ databases">
        <authorList>
            <consortium name="Pathogen Informatics"/>
        </authorList>
    </citation>
    <scope>NUCLEOTIDE SEQUENCE [LARGE SCALE GENOMIC DNA]</scope>
    <source>
        <strain evidence="3 9">2789STDY5834847</strain>
    </source>
</reference>
<dbReference type="Proteomes" id="UP000438773">
    <property type="component" value="Unassembled WGS sequence"/>
</dbReference>
<dbReference type="AlphaFoldDB" id="A0A174LCX0"/>
<evidence type="ECO:0000313" key="5">
    <source>
        <dbReference type="EMBL" id="KAB4116970.1"/>
    </source>
</evidence>
<dbReference type="EMBL" id="WCUR01000023">
    <property type="protein sequence ID" value="KAB4116970.1"/>
    <property type="molecule type" value="Genomic_DNA"/>
</dbReference>
<evidence type="ECO:0000313" key="9">
    <source>
        <dbReference type="Proteomes" id="UP000095614"/>
    </source>
</evidence>
<feature type="region of interest" description="Disordered" evidence="2">
    <location>
        <begin position="1"/>
        <end position="28"/>
    </location>
</feature>
<accession>A0A174LCX0</accession>
<dbReference type="RefSeq" id="WP_004319463.1">
    <property type="nucleotide sequence ID" value="NZ_CZAF01000008.1"/>
</dbReference>
<dbReference type="GO" id="GO:0006310">
    <property type="term" value="P:DNA recombination"/>
    <property type="evidence" value="ECO:0007669"/>
    <property type="project" value="InterPro"/>
</dbReference>
<feature type="coiled-coil region" evidence="1">
    <location>
        <begin position="264"/>
        <end position="361"/>
    </location>
</feature>
<dbReference type="Proteomes" id="UP000095614">
    <property type="component" value="Unassembled WGS sequence"/>
</dbReference>
<evidence type="ECO:0000313" key="11">
    <source>
        <dbReference type="Proteomes" id="UP000434462"/>
    </source>
</evidence>